<dbReference type="OrthoDB" id="9851022at2"/>
<dbReference type="EMBL" id="BA000045">
    <property type="protein sequence ID" value="BAC91500.1"/>
    <property type="molecule type" value="Genomic_DNA"/>
</dbReference>
<dbReference type="AlphaFoldDB" id="Q7NFG6"/>
<dbReference type="KEGG" id="gvi:glr3559"/>
<dbReference type="HOGENOM" id="CLU_2142333_0_0_3"/>
<dbReference type="RefSeq" id="WP_011143548.1">
    <property type="nucleotide sequence ID" value="NC_005125.1"/>
</dbReference>
<evidence type="ECO:0000313" key="1">
    <source>
        <dbReference type="EMBL" id="BAC91500.1"/>
    </source>
</evidence>
<proteinExistence type="predicted"/>
<dbReference type="InParanoid" id="Q7NFG6"/>
<evidence type="ECO:0000313" key="2">
    <source>
        <dbReference type="Proteomes" id="UP000000557"/>
    </source>
</evidence>
<accession>Q7NFG6</accession>
<dbReference type="PhylomeDB" id="Q7NFG6"/>
<gene>
    <name evidence="1" type="ordered locus">glr3559</name>
</gene>
<protein>
    <submittedName>
        <fullName evidence="1">Glr3559 protein</fullName>
    </submittedName>
</protein>
<reference evidence="1 2" key="1">
    <citation type="journal article" date="2003" name="DNA Res.">
        <title>Complete genome structure of Gloeobacter violaceus PCC 7421, a cyanobacterium that lacks thylakoids.</title>
        <authorList>
            <person name="Nakamura Y."/>
            <person name="Kaneko T."/>
            <person name="Sato S."/>
            <person name="Mimuro M."/>
            <person name="Miyashita H."/>
            <person name="Tsuchiya T."/>
            <person name="Sasamoto S."/>
            <person name="Watanabe A."/>
            <person name="Kawashima K."/>
            <person name="Kishida Y."/>
            <person name="Kiyokawa C."/>
            <person name="Kohara M."/>
            <person name="Matsumoto M."/>
            <person name="Matsuno A."/>
            <person name="Nakazaki N."/>
            <person name="Shimpo S."/>
            <person name="Takeuchi C."/>
            <person name="Yamada M."/>
            <person name="Tabata S."/>
        </authorList>
    </citation>
    <scope>NUCLEOTIDE SEQUENCE [LARGE SCALE GENOMIC DNA]</scope>
    <source>
        <strain evidence="2">ATCC 29082 / PCC 7421</strain>
    </source>
</reference>
<dbReference type="Proteomes" id="UP000000557">
    <property type="component" value="Chromosome"/>
</dbReference>
<name>Q7NFG6_GLOVI</name>
<sequence>MQGFVLSQQTEQQRDRVELDLEFKSFFIELVERSHAQGLPLERIIDDIRTACCDLGVLGLDELTMVQWAKEVVASLERPAFEATPGQAGLVVCHLCGKINPAFETNCASFCPHSA</sequence>
<organism evidence="1 2">
    <name type="scientific">Gloeobacter violaceus (strain ATCC 29082 / PCC 7421)</name>
    <dbReference type="NCBI Taxonomy" id="251221"/>
    <lineage>
        <taxon>Bacteria</taxon>
        <taxon>Bacillati</taxon>
        <taxon>Cyanobacteriota</taxon>
        <taxon>Cyanophyceae</taxon>
        <taxon>Gloeobacterales</taxon>
        <taxon>Gloeobacteraceae</taxon>
        <taxon>Gloeobacter</taxon>
    </lineage>
</organism>
<keyword evidence="2" id="KW-1185">Reference proteome</keyword>
<reference evidence="1 2" key="2">
    <citation type="journal article" date="2003" name="DNA Res.">
        <title>Complete genome structure of Gloeobacter violaceus PCC 7421, a cyanobacterium that lacks thylakoids (supplement).</title>
        <authorList>
            <person name="Nakamura Y."/>
            <person name="Kaneko T."/>
            <person name="Sato S."/>
            <person name="Mimuro M."/>
            <person name="Miyashita H."/>
            <person name="Tsuchiya T."/>
            <person name="Sasamoto S."/>
            <person name="Watanabe A."/>
            <person name="Kawashima K."/>
            <person name="Kishida Y."/>
            <person name="Kiyokawa C."/>
            <person name="Kohara M."/>
            <person name="Matsumoto M."/>
            <person name="Matsuno A."/>
            <person name="Nakazaki N."/>
            <person name="Shimpo S."/>
            <person name="Takeuchi C."/>
            <person name="Yamada M."/>
            <person name="Tabata S."/>
        </authorList>
    </citation>
    <scope>NUCLEOTIDE SEQUENCE [LARGE SCALE GENOMIC DNA]</scope>
    <source>
        <strain evidence="2">ATCC 29082 / PCC 7421</strain>
    </source>
</reference>
<dbReference type="EnsemblBacteria" id="BAC91500">
    <property type="protein sequence ID" value="BAC91500"/>
    <property type="gene ID" value="BAC91500"/>
</dbReference>
<dbReference type="PATRIC" id="fig|251221.4.peg.3592"/>